<dbReference type="SMART" id="SM00880">
    <property type="entry name" value="CHAD"/>
    <property type="match status" value="1"/>
</dbReference>
<dbReference type="PROSITE" id="PS51708">
    <property type="entry name" value="CHAD"/>
    <property type="match status" value="1"/>
</dbReference>
<dbReference type="Gene3D" id="1.40.20.10">
    <property type="entry name" value="CHAD domain"/>
    <property type="match status" value="1"/>
</dbReference>
<dbReference type="PANTHER" id="PTHR39339:SF1">
    <property type="entry name" value="CHAD DOMAIN-CONTAINING PROTEIN"/>
    <property type="match status" value="1"/>
</dbReference>
<dbReference type="InterPro" id="IPR007899">
    <property type="entry name" value="CHAD_dom"/>
</dbReference>
<feature type="region of interest" description="Disordered" evidence="1">
    <location>
        <begin position="163"/>
        <end position="187"/>
    </location>
</feature>
<proteinExistence type="predicted"/>
<evidence type="ECO:0000313" key="4">
    <source>
        <dbReference type="Proteomes" id="UP000254258"/>
    </source>
</evidence>
<comment type="caution">
    <text evidence="3">The sequence shown here is derived from an EMBL/GenBank/DDBJ whole genome shotgun (WGS) entry which is preliminary data.</text>
</comment>
<evidence type="ECO:0000259" key="2">
    <source>
        <dbReference type="PROSITE" id="PS51708"/>
    </source>
</evidence>
<accession>A0A370X6D5</accession>
<dbReference type="Pfam" id="PF05235">
    <property type="entry name" value="CHAD"/>
    <property type="match status" value="1"/>
</dbReference>
<organism evidence="3 4">
    <name type="scientific">Dyella monticola</name>
    <dbReference type="NCBI Taxonomy" id="1927958"/>
    <lineage>
        <taxon>Bacteria</taxon>
        <taxon>Pseudomonadati</taxon>
        <taxon>Pseudomonadota</taxon>
        <taxon>Gammaproteobacteria</taxon>
        <taxon>Lysobacterales</taxon>
        <taxon>Rhodanobacteraceae</taxon>
        <taxon>Dyella</taxon>
    </lineage>
</organism>
<dbReference type="OrthoDB" id="5956095at2"/>
<feature type="compositionally biased region" description="Basic residues" evidence="1">
    <location>
        <begin position="163"/>
        <end position="176"/>
    </location>
</feature>
<evidence type="ECO:0000256" key="1">
    <source>
        <dbReference type="SAM" id="MobiDB-lite"/>
    </source>
</evidence>
<reference evidence="3 4" key="1">
    <citation type="submission" date="2018-07" db="EMBL/GenBank/DDBJ databases">
        <title>Dyella monticola sp. nov. and Dyella psychrodurans sp. nov. isolated from monsoon evergreen broad-leaved forest soil of Dinghu Mountain, China.</title>
        <authorList>
            <person name="Gao Z."/>
            <person name="Qiu L."/>
        </authorList>
    </citation>
    <scope>NUCLEOTIDE SEQUENCE [LARGE SCALE GENOMIC DNA]</scope>
    <source>
        <strain evidence="3 4">4G-K06</strain>
    </source>
</reference>
<dbReference type="Proteomes" id="UP000254258">
    <property type="component" value="Unassembled WGS sequence"/>
</dbReference>
<feature type="domain" description="CHAD" evidence="2">
    <location>
        <begin position="6"/>
        <end position="277"/>
    </location>
</feature>
<sequence>MITKTRQNGPQTLGSALEKLVLRECRSLHRALAIRKELHKGIHESRKACRRLRSALAFLPPSATVDALDETLRQLIHSFSPQRDAYIATRTARLLGSVHEAPIAPGVVDALRIRCKQRLNQAVGKDPHWRRRRAQARRMTTSLAALPWRDIRSQTAKKTLKRTKKKMKKAHAKAQRQRTPATSHRWRRRARKLRYQLDWLRKARHLAGMKKNRTKRYDHQAKHLSTLTDQLGWRQDFQVFLHAIEGLPDSDDVLAARSTLKAKSASLSASEPHASQN</sequence>
<name>A0A370X6D5_9GAMM</name>
<dbReference type="EMBL" id="QRBE01000002">
    <property type="protein sequence ID" value="RDS83765.1"/>
    <property type="molecule type" value="Genomic_DNA"/>
</dbReference>
<evidence type="ECO:0000313" key="3">
    <source>
        <dbReference type="EMBL" id="RDS83765.1"/>
    </source>
</evidence>
<dbReference type="AlphaFoldDB" id="A0A370X6D5"/>
<protein>
    <submittedName>
        <fullName evidence="3">CHAD domain-containing protein</fullName>
    </submittedName>
</protein>
<dbReference type="RefSeq" id="WP_115494477.1">
    <property type="nucleotide sequence ID" value="NZ_QRBE01000002.1"/>
</dbReference>
<gene>
    <name evidence="3" type="ORF">DWU98_05470</name>
</gene>
<dbReference type="InterPro" id="IPR038186">
    <property type="entry name" value="CHAD_dom_sf"/>
</dbReference>
<keyword evidence="4" id="KW-1185">Reference proteome</keyword>
<dbReference type="PANTHER" id="PTHR39339">
    <property type="entry name" value="SLR1444 PROTEIN"/>
    <property type="match status" value="1"/>
</dbReference>